<dbReference type="SUPFAM" id="SSF160964">
    <property type="entry name" value="MalF N-terminal region-like"/>
    <property type="match status" value="1"/>
</dbReference>
<comment type="subcellular location">
    <subcellularLocation>
        <location evidence="5">Cell membrane</location>
        <topology evidence="5">Multi-pass membrane protein</topology>
    </subcellularLocation>
    <subcellularLocation>
        <location evidence="1">Membrane</location>
        <topology evidence="1">Multi-pass membrane protein</topology>
    </subcellularLocation>
</comment>
<keyword evidence="4 5" id="KW-0472">Membrane</keyword>
<feature type="transmembrane region" description="Helical" evidence="5">
    <location>
        <begin position="169"/>
        <end position="189"/>
    </location>
</feature>
<evidence type="ECO:0000313" key="8">
    <source>
        <dbReference type="EMBL" id="GAA1180715.1"/>
    </source>
</evidence>
<comment type="similarity">
    <text evidence="5">Belongs to the binding-protein-dependent transport system permease family.</text>
</comment>
<dbReference type="PROSITE" id="PS50928">
    <property type="entry name" value="ABC_TM1"/>
    <property type="match status" value="1"/>
</dbReference>
<feature type="transmembrane region" description="Helical" evidence="5">
    <location>
        <begin position="266"/>
        <end position="285"/>
    </location>
</feature>
<evidence type="ECO:0000256" key="2">
    <source>
        <dbReference type="ARBA" id="ARBA00022692"/>
    </source>
</evidence>
<reference evidence="8 9" key="1">
    <citation type="journal article" date="2019" name="Int. J. Syst. Evol. Microbiol.">
        <title>The Global Catalogue of Microorganisms (GCM) 10K type strain sequencing project: providing services to taxonomists for standard genome sequencing and annotation.</title>
        <authorList>
            <consortium name="The Broad Institute Genomics Platform"/>
            <consortium name="The Broad Institute Genome Sequencing Center for Infectious Disease"/>
            <person name="Wu L."/>
            <person name="Ma J."/>
        </authorList>
    </citation>
    <scope>NUCLEOTIDE SEQUENCE [LARGE SCALE GENOMIC DNA]</scope>
    <source>
        <strain evidence="8 9">JCM 12696</strain>
    </source>
</reference>
<evidence type="ECO:0000256" key="1">
    <source>
        <dbReference type="ARBA" id="ARBA00004141"/>
    </source>
</evidence>
<feature type="transmembrane region" description="Helical" evidence="5">
    <location>
        <begin position="227"/>
        <end position="245"/>
    </location>
</feature>
<keyword evidence="9" id="KW-1185">Reference proteome</keyword>
<keyword evidence="2 5" id="KW-0812">Transmembrane</keyword>
<keyword evidence="5" id="KW-0813">Transport</keyword>
<dbReference type="CDD" id="cd06261">
    <property type="entry name" value="TM_PBP2"/>
    <property type="match status" value="1"/>
</dbReference>
<dbReference type="InterPro" id="IPR000515">
    <property type="entry name" value="MetI-like"/>
</dbReference>
<proteinExistence type="inferred from homology"/>
<feature type="compositionally biased region" description="Low complexity" evidence="6">
    <location>
        <begin position="14"/>
        <end position="46"/>
    </location>
</feature>
<dbReference type="EMBL" id="BAAAKV010000038">
    <property type="protein sequence ID" value="GAA1180715.1"/>
    <property type="molecule type" value="Genomic_DNA"/>
</dbReference>
<evidence type="ECO:0000256" key="6">
    <source>
        <dbReference type="SAM" id="MobiDB-lite"/>
    </source>
</evidence>
<protein>
    <submittedName>
        <fullName evidence="8">Sugar ABC transporter permease</fullName>
    </submittedName>
</protein>
<dbReference type="PANTHER" id="PTHR43759:SF1">
    <property type="entry name" value="GLUCOSE IMPORT SYSTEM PERMEASE PROTEIN GLCT"/>
    <property type="match status" value="1"/>
</dbReference>
<dbReference type="RefSeq" id="WP_344278958.1">
    <property type="nucleotide sequence ID" value="NZ_BAAAKV010000038.1"/>
</dbReference>
<dbReference type="Proteomes" id="UP001501371">
    <property type="component" value="Unassembled WGS sequence"/>
</dbReference>
<dbReference type="Gene3D" id="1.10.3720.10">
    <property type="entry name" value="MetI-like"/>
    <property type="match status" value="1"/>
</dbReference>
<dbReference type="Pfam" id="PF00528">
    <property type="entry name" value="BPD_transp_1"/>
    <property type="match status" value="1"/>
</dbReference>
<dbReference type="InterPro" id="IPR035906">
    <property type="entry name" value="MetI-like_sf"/>
</dbReference>
<accession>A0ABN1UY50</accession>
<name>A0ABN1UY50_9ACTN</name>
<evidence type="ECO:0000313" key="9">
    <source>
        <dbReference type="Proteomes" id="UP001501371"/>
    </source>
</evidence>
<evidence type="ECO:0000259" key="7">
    <source>
        <dbReference type="PROSITE" id="PS50928"/>
    </source>
</evidence>
<organism evidence="8 9">
    <name type="scientific">Streptomyces hebeiensis</name>
    <dbReference type="NCBI Taxonomy" id="229486"/>
    <lineage>
        <taxon>Bacteria</taxon>
        <taxon>Bacillati</taxon>
        <taxon>Actinomycetota</taxon>
        <taxon>Actinomycetes</taxon>
        <taxon>Kitasatosporales</taxon>
        <taxon>Streptomycetaceae</taxon>
        <taxon>Streptomyces</taxon>
    </lineage>
</organism>
<dbReference type="SUPFAM" id="SSF161098">
    <property type="entry name" value="MetI-like"/>
    <property type="match status" value="1"/>
</dbReference>
<feature type="transmembrane region" description="Helical" evidence="5">
    <location>
        <begin position="73"/>
        <end position="93"/>
    </location>
</feature>
<feature type="transmembrane region" description="Helical" evidence="5">
    <location>
        <begin position="136"/>
        <end position="157"/>
    </location>
</feature>
<evidence type="ECO:0000256" key="3">
    <source>
        <dbReference type="ARBA" id="ARBA00022989"/>
    </source>
</evidence>
<sequence>MRDAKNATTSATEDTTGNPTGNPTDNAAGTATASGGPTARTADGSPGAAGPGSRGSRGRAPRTFEQANRRLKWAMLAPALAFVGLMIVFPLVFTLNLSLTDAFGAVNAGKNYVGAQNFLDALGDSRRFWPAVQRTVVFTVGAVVLETVLGLALAMLMRKPFRGMRWVRTVLIIPLLTTPVAIGILWLLILDPSNGIANHLLTSLGLPPQEFLGSVSQSLPTLMLIDVWQWTPMMTLLLLAGLTTLPEEPEEAALVDGAGGWQRFRYVILPMLGPTLATALVLRAVDALKTFDILYATKGAGGGSDFEAETLNVYAYGLTFDYQEYGLASAVLALFTLFIIGVVILLRRRTGRKTA</sequence>
<dbReference type="InterPro" id="IPR052730">
    <property type="entry name" value="Sugar_ABC_transporter"/>
</dbReference>
<gene>
    <name evidence="8" type="ORF">GCM10009654_42400</name>
</gene>
<evidence type="ECO:0000256" key="5">
    <source>
        <dbReference type="RuleBase" id="RU363032"/>
    </source>
</evidence>
<keyword evidence="3 5" id="KW-1133">Transmembrane helix</keyword>
<feature type="domain" description="ABC transmembrane type-1" evidence="7">
    <location>
        <begin position="132"/>
        <end position="346"/>
    </location>
</feature>
<evidence type="ECO:0000256" key="4">
    <source>
        <dbReference type="ARBA" id="ARBA00023136"/>
    </source>
</evidence>
<comment type="caution">
    <text evidence="8">The sequence shown here is derived from an EMBL/GenBank/DDBJ whole genome shotgun (WGS) entry which is preliminary data.</text>
</comment>
<feature type="region of interest" description="Disordered" evidence="6">
    <location>
        <begin position="1"/>
        <end position="61"/>
    </location>
</feature>
<dbReference type="PANTHER" id="PTHR43759">
    <property type="entry name" value="TREHALOSE TRANSPORT SYSTEM PERMEASE PROTEIN SUGA"/>
    <property type="match status" value="1"/>
</dbReference>
<feature type="compositionally biased region" description="Polar residues" evidence="6">
    <location>
        <begin position="1"/>
        <end position="13"/>
    </location>
</feature>
<feature type="transmembrane region" description="Helical" evidence="5">
    <location>
        <begin position="325"/>
        <end position="346"/>
    </location>
</feature>